<proteinExistence type="predicted"/>
<feature type="transmembrane region" description="Helical" evidence="1">
    <location>
        <begin position="88"/>
        <end position="110"/>
    </location>
</feature>
<keyword evidence="1" id="KW-1133">Transmembrane helix</keyword>
<reference evidence="2 3" key="1">
    <citation type="submission" date="2019-05" db="EMBL/GenBank/DDBJ databases">
        <title>We sequenced the genome of Paenibacillus hemerocallicola KCTC 33185 for further insight into its adaptation and study the phylogeny of Paenibacillus.</title>
        <authorList>
            <person name="Narsing Rao M.P."/>
        </authorList>
    </citation>
    <scope>NUCLEOTIDE SEQUENCE [LARGE SCALE GENOMIC DNA]</scope>
    <source>
        <strain evidence="2 3">KCTC 33185</strain>
    </source>
</reference>
<keyword evidence="3" id="KW-1185">Reference proteome</keyword>
<feature type="transmembrane region" description="Helical" evidence="1">
    <location>
        <begin position="204"/>
        <end position="221"/>
    </location>
</feature>
<dbReference type="EMBL" id="VDCQ01000086">
    <property type="protein sequence ID" value="TNJ60159.1"/>
    <property type="molecule type" value="Genomic_DNA"/>
</dbReference>
<sequence length="226" mass="25333">MNRVASVMKMHGRDKWSWFFVPWLVTLSSFTINLIISYFIDEPVVTGGIASLFIYMFVAGIITPAQTFPFAIGMSVSRTDYYLGTSAMIVLASIGSAVLLFILGLVEGWTGAWGSDLHFFTVPYLSDGPLINRFMVPLVLLLFMHYCGILIAATHKRTGRNGMFIASGILLLVFTFLGFLASYLNWYPAIFGWMVKQSAVDYTLWMLPFLLLFAVASYLLLRRATV</sequence>
<dbReference type="OrthoDB" id="2663350at2"/>
<dbReference type="Proteomes" id="UP000307943">
    <property type="component" value="Unassembled WGS sequence"/>
</dbReference>
<feature type="transmembrane region" description="Helical" evidence="1">
    <location>
        <begin position="20"/>
        <end position="40"/>
    </location>
</feature>
<evidence type="ECO:0000313" key="3">
    <source>
        <dbReference type="Proteomes" id="UP000307943"/>
    </source>
</evidence>
<accession>A0A5C4SXZ1</accession>
<feature type="transmembrane region" description="Helical" evidence="1">
    <location>
        <begin position="130"/>
        <end position="152"/>
    </location>
</feature>
<organism evidence="2 3">
    <name type="scientific">Paenibacillus hemerocallicola</name>
    <dbReference type="NCBI Taxonomy" id="1172614"/>
    <lineage>
        <taxon>Bacteria</taxon>
        <taxon>Bacillati</taxon>
        <taxon>Bacillota</taxon>
        <taxon>Bacilli</taxon>
        <taxon>Bacillales</taxon>
        <taxon>Paenibacillaceae</taxon>
        <taxon>Paenibacillus</taxon>
    </lineage>
</organism>
<dbReference type="RefSeq" id="WP_139607135.1">
    <property type="nucleotide sequence ID" value="NZ_VDCQ01000086.1"/>
</dbReference>
<comment type="caution">
    <text evidence="2">The sequence shown here is derived from an EMBL/GenBank/DDBJ whole genome shotgun (WGS) entry which is preliminary data.</text>
</comment>
<protein>
    <submittedName>
        <fullName evidence="2">Uncharacterized protein</fullName>
    </submittedName>
</protein>
<evidence type="ECO:0000313" key="2">
    <source>
        <dbReference type="EMBL" id="TNJ60159.1"/>
    </source>
</evidence>
<dbReference type="AlphaFoldDB" id="A0A5C4SXZ1"/>
<keyword evidence="1" id="KW-0472">Membrane</keyword>
<name>A0A5C4SXZ1_9BACL</name>
<feature type="transmembrane region" description="Helical" evidence="1">
    <location>
        <begin position="164"/>
        <end position="184"/>
    </location>
</feature>
<evidence type="ECO:0000256" key="1">
    <source>
        <dbReference type="SAM" id="Phobius"/>
    </source>
</evidence>
<gene>
    <name evidence="2" type="ORF">FE784_36295</name>
</gene>
<keyword evidence="1" id="KW-0812">Transmembrane</keyword>
<feature type="transmembrane region" description="Helical" evidence="1">
    <location>
        <begin position="52"/>
        <end position="76"/>
    </location>
</feature>